<accession>A0A7W8JD13</accession>
<reference evidence="1 2" key="1">
    <citation type="submission" date="2020-08" db="EMBL/GenBank/DDBJ databases">
        <title>Genomic Encyclopedia of Type Strains, Phase IV (KMG-V): Genome sequencing to study the core and pangenomes of soil and plant-associated prokaryotes.</title>
        <authorList>
            <person name="Whitman W."/>
        </authorList>
    </citation>
    <scope>NUCLEOTIDE SEQUENCE [LARGE SCALE GENOMIC DNA]</scope>
    <source>
        <strain evidence="1 2">M8US30</strain>
    </source>
</reference>
<sequence>MSLVVAVLVVIPEGDLRLWLSLLLPLPLFAVILTE</sequence>
<evidence type="ECO:0000313" key="1">
    <source>
        <dbReference type="EMBL" id="MBB5345771.1"/>
    </source>
</evidence>
<dbReference type="EMBL" id="JACHDZ010000007">
    <property type="protein sequence ID" value="MBB5345771.1"/>
    <property type="molecule type" value="Genomic_DNA"/>
</dbReference>
<dbReference type="AlphaFoldDB" id="A0A7W8JD13"/>
<dbReference type="Proteomes" id="UP000569092">
    <property type="component" value="Unassembled WGS sequence"/>
</dbReference>
<name>A0A7W8JD13_9BACT</name>
<comment type="caution">
    <text evidence="1">The sequence shown here is derived from an EMBL/GenBank/DDBJ whole genome shotgun (WGS) entry which is preliminary data.</text>
</comment>
<gene>
    <name evidence="1" type="ORF">HDF10_003772</name>
</gene>
<evidence type="ECO:0000313" key="2">
    <source>
        <dbReference type="Proteomes" id="UP000569092"/>
    </source>
</evidence>
<protein>
    <submittedName>
        <fullName evidence="1">Uncharacterized protein</fullName>
    </submittedName>
</protein>
<organism evidence="1 2">
    <name type="scientific">Tunturiibacter lichenicola</name>
    <dbReference type="NCBI Taxonomy" id="2051959"/>
    <lineage>
        <taxon>Bacteria</taxon>
        <taxon>Pseudomonadati</taxon>
        <taxon>Acidobacteriota</taxon>
        <taxon>Terriglobia</taxon>
        <taxon>Terriglobales</taxon>
        <taxon>Acidobacteriaceae</taxon>
        <taxon>Tunturiibacter</taxon>
    </lineage>
</organism>
<proteinExistence type="predicted"/>